<sequence>MKFSDIVSQLSPDNHSLNDNPDLNPEIICITRIQETIAHSLSYIEGNKFAKMVATTAADALILPLDKSLQEQATQRGIAWLSSKQPRLTFARAIALFYQPYKPSSGIHPRAVISEGVIMGKNVAIGANAVISEGVKLGNDVVIHPNVVVYPQCVIGDRTELHSNCSIHERTHMGSDCVIHSGAVIGAEGFGFVPIPQGWYKMPQSGYVILEDGVEIGCNSTIDRPALGTTKIGKNTKLDNLVHVGHNCQIGENCAFAGQVGLAGGVEIGNRVILGGQVGVANQAVIGDGATATAQTGISSSVKAGDIVSGTPSMPHSLYLKLAALYKHIPEMYKLHRTLKKNL</sequence>
<dbReference type="Pfam" id="PF04613">
    <property type="entry name" value="LpxD"/>
    <property type="match status" value="1"/>
</dbReference>
<dbReference type="Gene3D" id="2.160.10.10">
    <property type="entry name" value="Hexapeptide repeat proteins"/>
    <property type="match status" value="1"/>
</dbReference>
<feature type="domain" description="UDP-3-O-[3-hydroxymyristoyl] glucosamine N-acyltransferase non-repeat region" evidence="8">
    <location>
        <begin position="25"/>
        <end position="96"/>
    </location>
</feature>
<evidence type="ECO:0000313" key="10">
    <source>
        <dbReference type="Proteomes" id="UP000654604"/>
    </source>
</evidence>
<dbReference type="InterPro" id="IPR020573">
    <property type="entry name" value="UDP_GlcNAc_AcTrfase_non-rep"/>
</dbReference>
<comment type="caution">
    <text evidence="9">The sequence shown here is derived from an EMBL/GenBank/DDBJ whole genome shotgun (WGS) entry which is preliminary data.</text>
</comment>
<keyword evidence="5 7" id="KW-0443">Lipid metabolism</keyword>
<keyword evidence="1 7" id="KW-0444">Lipid biosynthesis</keyword>
<dbReference type="EC" id="2.3.1.191" evidence="7"/>
<evidence type="ECO:0000256" key="2">
    <source>
        <dbReference type="ARBA" id="ARBA00022556"/>
    </source>
</evidence>
<dbReference type="RefSeq" id="WP_193799856.1">
    <property type="nucleotide sequence ID" value="NZ_JADEWC010000004.1"/>
</dbReference>
<comment type="catalytic activity">
    <reaction evidence="7">
        <text>a UDP-3-O-[(3R)-3-hydroxyacyl]-alpha-D-glucosamine + a (3R)-hydroxyacyl-[ACP] = a UDP-2-N,3-O-bis[(3R)-3-hydroxyacyl]-alpha-D-glucosamine + holo-[ACP] + H(+)</text>
        <dbReference type="Rhea" id="RHEA:53836"/>
        <dbReference type="Rhea" id="RHEA-COMP:9685"/>
        <dbReference type="Rhea" id="RHEA-COMP:9945"/>
        <dbReference type="ChEBI" id="CHEBI:15378"/>
        <dbReference type="ChEBI" id="CHEBI:64479"/>
        <dbReference type="ChEBI" id="CHEBI:78827"/>
        <dbReference type="ChEBI" id="CHEBI:137740"/>
        <dbReference type="ChEBI" id="CHEBI:137748"/>
        <dbReference type="EC" id="2.3.1.191"/>
    </reaction>
</comment>
<evidence type="ECO:0000256" key="3">
    <source>
        <dbReference type="ARBA" id="ARBA00022679"/>
    </source>
</evidence>
<reference evidence="9 10" key="1">
    <citation type="submission" date="2020-10" db="EMBL/GenBank/DDBJ databases">
        <authorList>
            <person name="Castelo-Branco R."/>
            <person name="Eusebio N."/>
            <person name="Adriana R."/>
            <person name="Vieira A."/>
            <person name="Brugerolle De Fraissinette N."/>
            <person name="Rezende De Castro R."/>
            <person name="Schneider M.P."/>
            <person name="Vasconcelos V."/>
            <person name="Leao P.N."/>
        </authorList>
    </citation>
    <scope>NUCLEOTIDE SEQUENCE [LARGE SCALE GENOMIC DNA]</scope>
    <source>
        <strain evidence="9 10">LEGE 03274</strain>
    </source>
</reference>
<dbReference type="InterPro" id="IPR001451">
    <property type="entry name" value="Hexapep"/>
</dbReference>
<dbReference type="PANTHER" id="PTHR43378:SF2">
    <property type="entry name" value="UDP-3-O-ACYLGLUCOSAMINE N-ACYLTRANSFERASE 1, MITOCHONDRIAL-RELATED"/>
    <property type="match status" value="1"/>
</dbReference>
<evidence type="ECO:0000256" key="7">
    <source>
        <dbReference type="HAMAP-Rule" id="MF_00523"/>
    </source>
</evidence>
<dbReference type="InterPro" id="IPR011004">
    <property type="entry name" value="Trimer_LpxA-like_sf"/>
</dbReference>
<evidence type="ECO:0000256" key="5">
    <source>
        <dbReference type="ARBA" id="ARBA00023098"/>
    </source>
</evidence>
<dbReference type="Gene3D" id="3.40.1390.10">
    <property type="entry name" value="MurE/MurF, N-terminal domain"/>
    <property type="match status" value="1"/>
</dbReference>
<dbReference type="NCBIfam" id="NF002060">
    <property type="entry name" value="PRK00892.1"/>
    <property type="match status" value="1"/>
</dbReference>
<dbReference type="HAMAP" id="MF_00523">
    <property type="entry name" value="LpxD"/>
    <property type="match status" value="1"/>
</dbReference>
<evidence type="ECO:0000256" key="1">
    <source>
        <dbReference type="ARBA" id="ARBA00022516"/>
    </source>
</evidence>
<dbReference type="EMBL" id="JADEWC010000004">
    <property type="protein sequence ID" value="MBE9221671.1"/>
    <property type="molecule type" value="Genomic_DNA"/>
</dbReference>
<gene>
    <name evidence="7 9" type="primary">lpxD</name>
    <name evidence="9" type="ORF">IQ215_03080</name>
</gene>
<dbReference type="InterPro" id="IPR007691">
    <property type="entry name" value="LpxD"/>
</dbReference>
<keyword evidence="3 7" id="KW-0808">Transferase</keyword>
<dbReference type="CDD" id="cd03352">
    <property type="entry name" value="LbH_LpxD"/>
    <property type="match status" value="1"/>
</dbReference>
<comment type="pathway">
    <text evidence="7">Bacterial outer membrane biogenesis; LPS lipid A biosynthesis.</text>
</comment>
<dbReference type="Proteomes" id="UP000654604">
    <property type="component" value="Unassembled WGS sequence"/>
</dbReference>
<dbReference type="Pfam" id="PF00132">
    <property type="entry name" value="Hexapep"/>
    <property type="match status" value="2"/>
</dbReference>
<dbReference type="NCBIfam" id="TIGR01853">
    <property type="entry name" value="lipid_A_lpxD"/>
    <property type="match status" value="1"/>
</dbReference>
<comment type="subunit">
    <text evidence="7">Homotrimer.</text>
</comment>
<keyword evidence="4 7" id="KW-0677">Repeat</keyword>
<evidence type="ECO:0000259" key="8">
    <source>
        <dbReference type="Pfam" id="PF04613"/>
    </source>
</evidence>
<evidence type="ECO:0000256" key="6">
    <source>
        <dbReference type="ARBA" id="ARBA00023315"/>
    </source>
</evidence>
<evidence type="ECO:0000256" key="4">
    <source>
        <dbReference type="ARBA" id="ARBA00022737"/>
    </source>
</evidence>
<protein>
    <recommendedName>
        <fullName evidence="7">UDP-3-O-acylglucosamine N-acyltransferase</fullName>
        <ecNumber evidence="7">2.3.1.191</ecNumber>
    </recommendedName>
</protein>
<name>A0ABR9V298_9CHRO</name>
<comment type="similarity">
    <text evidence="7">Belongs to the transferase hexapeptide repeat family. LpxD subfamily.</text>
</comment>
<feature type="active site" description="Proton acceptor" evidence="7">
    <location>
        <position position="246"/>
    </location>
</feature>
<accession>A0ABR9V298</accession>
<keyword evidence="2 7" id="KW-0441">Lipid A biosynthesis</keyword>
<dbReference type="GO" id="GO:0103118">
    <property type="term" value="F:UDP-3-O-[(3R)-3-hydroxyacyl]-glucosamine N-acyltransferase activity"/>
    <property type="evidence" value="ECO:0007669"/>
    <property type="project" value="UniProtKB-EC"/>
</dbReference>
<organism evidence="9 10">
    <name type="scientific">Cyanobacterium stanieri LEGE 03274</name>
    <dbReference type="NCBI Taxonomy" id="1828756"/>
    <lineage>
        <taxon>Bacteria</taxon>
        <taxon>Bacillati</taxon>
        <taxon>Cyanobacteriota</taxon>
        <taxon>Cyanophyceae</taxon>
        <taxon>Oscillatoriophycideae</taxon>
        <taxon>Chroococcales</taxon>
        <taxon>Geminocystaceae</taxon>
        <taxon>Cyanobacterium</taxon>
    </lineage>
</organism>
<evidence type="ECO:0000313" key="9">
    <source>
        <dbReference type="EMBL" id="MBE9221671.1"/>
    </source>
</evidence>
<dbReference type="PANTHER" id="PTHR43378">
    <property type="entry name" value="UDP-3-O-ACYLGLUCOSAMINE N-ACYLTRANSFERASE"/>
    <property type="match status" value="1"/>
</dbReference>
<comment type="function">
    <text evidence="7">Catalyzes the N-acylation of UDP-3-O-acylglucosamine using 3-hydroxyacyl-ACP as the acyl donor. Is involved in the biosynthesis of lipid A, a phosphorylated glycolipid that anchors the lipopolysaccharide to the outer membrane of the cell.</text>
</comment>
<dbReference type="SUPFAM" id="SSF51161">
    <property type="entry name" value="Trimeric LpxA-like enzymes"/>
    <property type="match status" value="1"/>
</dbReference>
<keyword evidence="6 7" id="KW-0012">Acyltransferase</keyword>
<proteinExistence type="inferred from homology"/>
<keyword evidence="10" id="KW-1185">Reference proteome</keyword>